<evidence type="ECO:0000259" key="2">
    <source>
        <dbReference type="Pfam" id="PF00078"/>
    </source>
</evidence>
<feature type="compositionally biased region" description="Basic and acidic residues" evidence="1">
    <location>
        <begin position="1103"/>
        <end position="1112"/>
    </location>
</feature>
<comment type="caution">
    <text evidence="3">The sequence shown here is derived from an EMBL/GenBank/DDBJ whole genome shotgun (WGS) entry which is preliminary data.</text>
</comment>
<dbReference type="Proteomes" id="UP000186817">
    <property type="component" value="Unassembled WGS sequence"/>
</dbReference>
<gene>
    <name evidence="3" type="ORF">AK812_SmicGene13784</name>
</gene>
<feature type="region of interest" description="Disordered" evidence="1">
    <location>
        <begin position="42"/>
        <end position="68"/>
    </location>
</feature>
<feature type="compositionally biased region" description="Polar residues" evidence="1">
    <location>
        <begin position="42"/>
        <end position="51"/>
    </location>
</feature>
<dbReference type="Gene3D" id="3.60.10.10">
    <property type="entry name" value="Endonuclease/exonuclease/phosphatase"/>
    <property type="match status" value="1"/>
</dbReference>
<feature type="compositionally biased region" description="Acidic residues" evidence="1">
    <location>
        <begin position="1113"/>
        <end position="1142"/>
    </location>
</feature>
<feature type="compositionally biased region" description="Polar residues" evidence="1">
    <location>
        <begin position="1250"/>
        <end position="1263"/>
    </location>
</feature>
<keyword evidence="4" id="KW-1185">Reference proteome</keyword>
<sequence>MPVDQELAVKQEKQAVSLVQTGAETKQLVNRVLALEEQLSQLKAQPQQKTSGDAPRRPASIVGGWDPNQDVGPGWINLRELARQLGSEEGEVNRQGSPDSPSLFSAGIGEAIDQVIQDMQGKEIRGDHPRLPPAPFGIGAFMDDTYVWGANHAWVQDCLAAVVRRFAERGLEINPKKTMVTCSTEAGDAFRTGEHTVASRGPDAIMTVLGSPVTFVNAPAAIIAEMQHRARRNKACGGRWSSFILRVRWWREEQQQLPDRVRAKHPHQFNTQLDDERKVAKVAGDHWQDAAQHRERWAGMTDDFILKFDVEWASGKQAQLGNIQQSRPGPAKGDADVPPGLPASHRETFSCPAPQPTSSNQVSTLSASIAAMRMTAPCLAAALGVGLAWAAMRMGDPAAVPFQTSRESADWLTEEPRTNSTEPSPGTAGLTTDASTFIRRVNASNISLGWKPDGNPAKLWLTLSQPPERRRRAAVAGKVKRLIIEAGGPSLIARIELEWGGPHFLDNDAWMLVHGKQQSEWRGCGVAFLKTLEVHLNSHLKLAACTIFLKLHDAKTIGLISGHVSHKFIIAETAAALQQWGESPACLQPKVVLGFDANETFLQPGDLLEDETLSCTGRGEQILTWCMEQGITLPPQHCDKPSHFPYNPDLTPRRIDYVASRNLRFAFADVGAYRDRARSDHEPILAEIVLPTPQGPKSKVIWSARQLKLECHAVLSSAVPVHANHHHAIAHVSRLITEPVHRSMKFQESCELKKLRKVAKGVPPGPESRKVWKLVEKTLKQERKAWQRDLAGRAGALEWNAYRAVKQKSSRSNWAEHLLESPDWEDALKKHMSTIFAQKPPADTAAAMQGMRDEASRLCKTCPWRPFSESEMRITMAKWKQHKATGTDGIALEALQLLFEDSYWRPRIAELINDSLYPGDIPEWVSEGASVLLPKTAVPQGWSDTRWQHLCKAFIVAFDPPWASGNQLALRSSMCFVLLMVSVLCCLRSWAGPSPTPAIIIVDSDSESDTSDMPWAPLEPEPSCQPTVVEADEVTDMPIEHHEEEEQLGDNQIGYAQTYDPAADPWHEDGMFPGAGQFHPPTMDPWGFIARPKKGKWNQKPLWKKETPLQHDADDELTDVPEDDLEWDSDQPDTEDEEEEPEPASASAAASGAKAPKGAAGHGSQRVANKAKKSDVKKVWREMNWGKKPKWLSWRAALAYIQRGEQPPAKEPLPPTPSPQREHLQAALAAHHYSYDAQGNLIPHHPRPPQSQATHRGDKASNQAREVQLRGDGVANCAVQIIDTGPIPAQDQAGGQPLDTADQQLHNHFHKVIGDLLVV</sequence>
<feature type="compositionally biased region" description="Low complexity" evidence="1">
    <location>
        <begin position="1143"/>
        <end position="1159"/>
    </location>
</feature>
<dbReference type="InterPro" id="IPR036691">
    <property type="entry name" value="Endo/exonu/phosph_ase_sf"/>
</dbReference>
<organism evidence="3 4">
    <name type="scientific">Symbiodinium microadriaticum</name>
    <name type="common">Dinoflagellate</name>
    <name type="synonym">Zooxanthella microadriatica</name>
    <dbReference type="NCBI Taxonomy" id="2951"/>
    <lineage>
        <taxon>Eukaryota</taxon>
        <taxon>Sar</taxon>
        <taxon>Alveolata</taxon>
        <taxon>Dinophyceae</taxon>
        <taxon>Suessiales</taxon>
        <taxon>Symbiodiniaceae</taxon>
        <taxon>Symbiodinium</taxon>
    </lineage>
</organism>
<feature type="region of interest" description="Disordered" evidence="1">
    <location>
        <begin position="1238"/>
        <end position="1263"/>
    </location>
</feature>
<reference evidence="3 4" key="1">
    <citation type="submission" date="2016-02" db="EMBL/GenBank/DDBJ databases">
        <title>Genome analysis of coral dinoflagellate symbionts highlights evolutionary adaptations to a symbiotic lifestyle.</title>
        <authorList>
            <person name="Aranda M."/>
            <person name="Li Y."/>
            <person name="Liew Y.J."/>
            <person name="Baumgarten S."/>
            <person name="Simakov O."/>
            <person name="Wilson M."/>
            <person name="Piel J."/>
            <person name="Ashoor H."/>
            <person name="Bougouffa S."/>
            <person name="Bajic V.B."/>
            <person name="Ryu T."/>
            <person name="Ravasi T."/>
            <person name="Bayer T."/>
            <person name="Micklem G."/>
            <person name="Kim H."/>
            <person name="Bhak J."/>
            <person name="Lajeunesse T.C."/>
            <person name="Voolstra C.R."/>
        </authorList>
    </citation>
    <scope>NUCLEOTIDE SEQUENCE [LARGE SCALE GENOMIC DNA]</scope>
    <source>
        <strain evidence="3 4">CCMP2467</strain>
    </source>
</reference>
<feature type="region of interest" description="Disordered" evidence="1">
    <location>
        <begin position="1087"/>
        <end position="1176"/>
    </location>
</feature>
<evidence type="ECO:0000313" key="3">
    <source>
        <dbReference type="EMBL" id="OLQ03302.1"/>
    </source>
</evidence>
<name>A0A1Q9E7B1_SYMMI</name>
<dbReference type="Pfam" id="PF00078">
    <property type="entry name" value="RVT_1"/>
    <property type="match status" value="1"/>
</dbReference>
<protein>
    <recommendedName>
        <fullName evidence="2">Reverse transcriptase domain-containing protein</fullName>
    </recommendedName>
</protein>
<dbReference type="OrthoDB" id="410777at2759"/>
<feature type="compositionally biased region" description="Polar residues" evidence="1">
    <location>
        <begin position="418"/>
        <end position="431"/>
    </location>
</feature>
<evidence type="ECO:0000256" key="1">
    <source>
        <dbReference type="SAM" id="MobiDB-lite"/>
    </source>
</evidence>
<proteinExistence type="predicted"/>
<feature type="domain" description="Reverse transcriptase" evidence="2">
    <location>
        <begin position="88"/>
        <end position="182"/>
    </location>
</feature>
<feature type="region of interest" description="Disordered" evidence="1">
    <location>
        <begin position="407"/>
        <end position="431"/>
    </location>
</feature>
<dbReference type="EMBL" id="LSRX01000240">
    <property type="protein sequence ID" value="OLQ03302.1"/>
    <property type="molecule type" value="Genomic_DNA"/>
</dbReference>
<dbReference type="SUPFAM" id="SSF56219">
    <property type="entry name" value="DNase I-like"/>
    <property type="match status" value="1"/>
</dbReference>
<evidence type="ECO:0000313" key="4">
    <source>
        <dbReference type="Proteomes" id="UP000186817"/>
    </source>
</evidence>
<dbReference type="InterPro" id="IPR000477">
    <property type="entry name" value="RT_dom"/>
</dbReference>
<accession>A0A1Q9E7B1</accession>